<dbReference type="PANTHER" id="PTHR48207:SF4">
    <property type="entry name" value="BLL6097 PROTEIN"/>
    <property type="match status" value="1"/>
</dbReference>
<dbReference type="GO" id="GO:0008410">
    <property type="term" value="F:CoA-transferase activity"/>
    <property type="evidence" value="ECO:0007669"/>
    <property type="project" value="TreeGrafter"/>
</dbReference>
<protein>
    <submittedName>
        <fullName evidence="2">CoA transferase</fullName>
    </submittedName>
</protein>
<keyword evidence="3" id="KW-1185">Reference proteome</keyword>
<name>A0AA37SYW2_9ALTE</name>
<evidence type="ECO:0000256" key="1">
    <source>
        <dbReference type="ARBA" id="ARBA00022679"/>
    </source>
</evidence>
<dbReference type="EMBL" id="BSOT01000005">
    <property type="protein sequence ID" value="GLR70590.1"/>
    <property type="molecule type" value="Genomic_DNA"/>
</dbReference>
<dbReference type="Gene3D" id="3.40.50.10540">
    <property type="entry name" value="Crotonobetainyl-coa:carnitine coa-transferase, domain 1"/>
    <property type="match status" value="1"/>
</dbReference>
<dbReference type="InterPro" id="IPR003673">
    <property type="entry name" value="CoA-Trfase_fam_III"/>
</dbReference>
<organism evidence="2 3">
    <name type="scientific">Agaribacter marinus</name>
    <dbReference type="NCBI Taxonomy" id="1431249"/>
    <lineage>
        <taxon>Bacteria</taxon>
        <taxon>Pseudomonadati</taxon>
        <taxon>Pseudomonadota</taxon>
        <taxon>Gammaproteobacteria</taxon>
        <taxon>Alteromonadales</taxon>
        <taxon>Alteromonadaceae</taxon>
        <taxon>Agaribacter</taxon>
    </lineage>
</organism>
<comment type="caution">
    <text evidence="2">The sequence shown here is derived from an EMBL/GenBank/DDBJ whole genome shotgun (WGS) entry which is preliminary data.</text>
</comment>
<evidence type="ECO:0000313" key="3">
    <source>
        <dbReference type="Proteomes" id="UP001156601"/>
    </source>
</evidence>
<dbReference type="SUPFAM" id="SSF89796">
    <property type="entry name" value="CoA-transferase family III (CaiB/BaiF)"/>
    <property type="match status" value="1"/>
</dbReference>
<dbReference type="Pfam" id="PF02515">
    <property type="entry name" value="CoA_transf_3"/>
    <property type="match status" value="1"/>
</dbReference>
<reference evidence="2" key="2">
    <citation type="submission" date="2023-01" db="EMBL/GenBank/DDBJ databases">
        <title>Draft genome sequence of Agaribacter marinus strain NBRC 110023.</title>
        <authorList>
            <person name="Sun Q."/>
            <person name="Mori K."/>
        </authorList>
    </citation>
    <scope>NUCLEOTIDE SEQUENCE</scope>
    <source>
        <strain evidence="2">NBRC 110023</strain>
    </source>
</reference>
<gene>
    <name evidence="2" type="ORF">GCM10007852_14980</name>
</gene>
<proteinExistence type="predicted"/>
<reference evidence="2" key="1">
    <citation type="journal article" date="2014" name="Int. J. Syst. Evol. Microbiol.">
        <title>Complete genome sequence of Corynebacterium casei LMG S-19264T (=DSM 44701T), isolated from a smear-ripened cheese.</title>
        <authorList>
            <consortium name="US DOE Joint Genome Institute (JGI-PGF)"/>
            <person name="Walter F."/>
            <person name="Albersmeier A."/>
            <person name="Kalinowski J."/>
            <person name="Ruckert C."/>
        </authorList>
    </citation>
    <scope>NUCLEOTIDE SEQUENCE</scope>
    <source>
        <strain evidence="2">NBRC 110023</strain>
    </source>
</reference>
<keyword evidence="1 2" id="KW-0808">Transferase</keyword>
<dbReference type="InterPro" id="IPR023606">
    <property type="entry name" value="CoA-Trfase_III_dom_1_sf"/>
</dbReference>
<dbReference type="InterPro" id="IPR050483">
    <property type="entry name" value="CoA-transferase_III_domain"/>
</dbReference>
<evidence type="ECO:0000313" key="2">
    <source>
        <dbReference type="EMBL" id="GLR70590.1"/>
    </source>
</evidence>
<dbReference type="PANTHER" id="PTHR48207">
    <property type="entry name" value="SUCCINATE--HYDROXYMETHYLGLUTARATE COA-TRANSFERASE"/>
    <property type="match status" value="1"/>
</dbReference>
<dbReference type="RefSeq" id="WP_284216883.1">
    <property type="nucleotide sequence ID" value="NZ_BSOT01000005.1"/>
</dbReference>
<sequence length="380" mass="41714">MKRPLEGITVLEFSQYLAGPYAGLRLADLGARVIKIERPVKGDACRQLATKNMWSDGDSVLFHTINRNKESFTANLKNTEDVATVKTLIAHADVITHNFRPGIMLRLGLDFESVKAINPSIVYGEVSGYGEVGPWKDKPGQDLLAQSVSGLTWMSGNDESAPTPFGIAVADMICGTHLAQGLLAALVQQKRKGIGAKVSVSLLESILDFQFEGFTEFLNSGKLPKRSAIANAHPYLGAPYGIYQTADSAIAISMGDLAVLCESSGLKGMTDFYSTETQYENRDHIKARLVEHFKTQTTTVWLEILSPLNYWCSSVLGYEQLTQHDAYKILEMEQTLKRGENSSITTTRCPIRINGRKLHSATPAPVIGSANEQLIKEFNL</sequence>
<dbReference type="Proteomes" id="UP001156601">
    <property type="component" value="Unassembled WGS sequence"/>
</dbReference>
<dbReference type="InterPro" id="IPR044855">
    <property type="entry name" value="CoA-Trfase_III_dom3_sf"/>
</dbReference>
<dbReference type="Gene3D" id="3.30.1540.10">
    <property type="entry name" value="formyl-coa transferase, domain 3"/>
    <property type="match status" value="1"/>
</dbReference>
<accession>A0AA37SYW2</accession>
<dbReference type="AlphaFoldDB" id="A0AA37SYW2"/>